<evidence type="ECO:0000256" key="1">
    <source>
        <dbReference type="ARBA" id="ARBA00004651"/>
    </source>
</evidence>
<name>A0ABW3EIF2_9ACTN</name>
<accession>A0ABW3EIF2</accession>
<comment type="subcellular location">
    <subcellularLocation>
        <location evidence="1">Cell membrane</location>
        <topology evidence="1">Multi-pass membrane protein</topology>
    </subcellularLocation>
</comment>
<reference evidence="9" key="1">
    <citation type="journal article" date="2019" name="Int. J. Syst. Evol. Microbiol.">
        <title>The Global Catalogue of Microorganisms (GCM) 10K type strain sequencing project: providing services to taxonomists for standard genome sequencing and annotation.</title>
        <authorList>
            <consortium name="The Broad Institute Genomics Platform"/>
            <consortium name="The Broad Institute Genome Sequencing Center for Infectious Disease"/>
            <person name="Wu L."/>
            <person name="Ma J."/>
        </authorList>
    </citation>
    <scope>NUCLEOTIDE SEQUENCE [LARGE SCALE GENOMIC DNA]</scope>
    <source>
        <strain evidence="9">JCM 31202</strain>
    </source>
</reference>
<keyword evidence="2" id="KW-0813">Transport</keyword>
<keyword evidence="3" id="KW-1003">Cell membrane</keyword>
<keyword evidence="5 7" id="KW-1133">Transmembrane helix</keyword>
<keyword evidence="6 7" id="KW-0472">Membrane</keyword>
<gene>
    <name evidence="8" type="ORF">ACFQ11_03845</name>
</gene>
<feature type="transmembrane region" description="Helical" evidence="7">
    <location>
        <begin position="73"/>
        <end position="95"/>
    </location>
</feature>
<dbReference type="PANTHER" id="PTHR42718">
    <property type="entry name" value="MAJOR FACILITATOR SUPERFAMILY MULTIDRUG TRANSPORTER MFSC"/>
    <property type="match status" value="1"/>
</dbReference>
<dbReference type="PANTHER" id="PTHR42718:SF46">
    <property type="entry name" value="BLR6921 PROTEIN"/>
    <property type="match status" value="1"/>
</dbReference>
<organism evidence="8 9">
    <name type="scientific">Actinomadura sediminis</name>
    <dbReference type="NCBI Taxonomy" id="1038904"/>
    <lineage>
        <taxon>Bacteria</taxon>
        <taxon>Bacillati</taxon>
        <taxon>Actinomycetota</taxon>
        <taxon>Actinomycetes</taxon>
        <taxon>Streptosporangiales</taxon>
        <taxon>Thermomonosporaceae</taxon>
        <taxon>Actinomadura</taxon>
    </lineage>
</organism>
<dbReference type="Gene3D" id="1.20.1250.20">
    <property type="entry name" value="MFS general substrate transporter like domains"/>
    <property type="match status" value="1"/>
</dbReference>
<keyword evidence="4 7" id="KW-0812">Transmembrane</keyword>
<evidence type="ECO:0008006" key="10">
    <source>
        <dbReference type="Google" id="ProtNLM"/>
    </source>
</evidence>
<evidence type="ECO:0000256" key="2">
    <source>
        <dbReference type="ARBA" id="ARBA00022448"/>
    </source>
</evidence>
<feature type="transmembrane region" description="Helical" evidence="7">
    <location>
        <begin position="29"/>
        <end position="52"/>
    </location>
</feature>
<evidence type="ECO:0000313" key="8">
    <source>
        <dbReference type="EMBL" id="MFD0899511.1"/>
    </source>
</evidence>
<dbReference type="RefSeq" id="WP_378296363.1">
    <property type="nucleotide sequence ID" value="NZ_JBHTJA010000003.1"/>
</dbReference>
<dbReference type="EMBL" id="JBHTJA010000003">
    <property type="protein sequence ID" value="MFD0899511.1"/>
    <property type="molecule type" value="Genomic_DNA"/>
</dbReference>
<dbReference type="Proteomes" id="UP001596972">
    <property type="component" value="Unassembled WGS sequence"/>
</dbReference>
<evidence type="ECO:0000256" key="6">
    <source>
        <dbReference type="ARBA" id="ARBA00023136"/>
    </source>
</evidence>
<protein>
    <recommendedName>
        <fullName evidence="10">MFS transporter</fullName>
    </recommendedName>
</protein>
<dbReference type="InterPro" id="IPR036259">
    <property type="entry name" value="MFS_trans_sf"/>
</dbReference>
<proteinExistence type="predicted"/>
<sequence>MPGLLAAAVGMLLLTGLTAGTADVFVRYLVPAMVLTGLGLGCVITPTAALATAGMRGHDVGAASAAYNASQQLGAALGTALLNALAASAGAAYLAAHRAAPPDAAVVHGYTTALAVAAGVLLAAACISVPVVRR</sequence>
<evidence type="ECO:0000256" key="7">
    <source>
        <dbReference type="SAM" id="Phobius"/>
    </source>
</evidence>
<keyword evidence="9" id="KW-1185">Reference proteome</keyword>
<feature type="transmembrane region" description="Helical" evidence="7">
    <location>
        <begin position="107"/>
        <end position="132"/>
    </location>
</feature>
<evidence type="ECO:0000256" key="5">
    <source>
        <dbReference type="ARBA" id="ARBA00022989"/>
    </source>
</evidence>
<comment type="caution">
    <text evidence="8">The sequence shown here is derived from an EMBL/GenBank/DDBJ whole genome shotgun (WGS) entry which is preliminary data.</text>
</comment>
<evidence type="ECO:0000256" key="3">
    <source>
        <dbReference type="ARBA" id="ARBA00022475"/>
    </source>
</evidence>
<evidence type="ECO:0000313" key="9">
    <source>
        <dbReference type="Proteomes" id="UP001596972"/>
    </source>
</evidence>
<dbReference type="SUPFAM" id="SSF103473">
    <property type="entry name" value="MFS general substrate transporter"/>
    <property type="match status" value="1"/>
</dbReference>
<evidence type="ECO:0000256" key="4">
    <source>
        <dbReference type="ARBA" id="ARBA00022692"/>
    </source>
</evidence>